<accession>A0A2W4XEL9</accession>
<comment type="caution">
    <text evidence="2">The sequence shown here is derived from an EMBL/GenBank/DDBJ whole genome shotgun (WGS) entry which is preliminary data.</text>
</comment>
<gene>
    <name evidence="2" type="ORF">DCF15_10525</name>
</gene>
<dbReference type="Proteomes" id="UP000249794">
    <property type="component" value="Unassembled WGS sequence"/>
</dbReference>
<reference evidence="3" key="1">
    <citation type="submission" date="2018-04" db="EMBL/GenBank/DDBJ databases">
        <authorList>
            <person name="Cornet L."/>
        </authorList>
    </citation>
    <scope>NUCLEOTIDE SEQUENCE [LARGE SCALE GENOMIC DNA]</scope>
</reference>
<organism evidence="2 3">
    <name type="scientific">Phormidesmis priestleyi</name>
    <dbReference type="NCBI Taxonomy" id="268141"/>
    <lineage>
        <taxon>Bacteria</taxon>
        <taxon>Bacillati</taxon>
        <taxon>Cyanobacteriota</taxon>
        <taxon>Cyanophyceae</taxon>
        <taxon>Leptolyngbyales</taxon>
        <taxon>Leptolyngbyaceae</taxon>
        <taxon>Phormidesmis</taxon>
    </lineage>
</organism>
<evidence type="ECO:0000256" key="1">
    <source>
        <dbReference type="SAM" id="MobiDB-lite"/>
    </source>
</evidence>
<protein>
    <submittedName>
        <fullName evidence="2">Uncharacterized protein</fullName>
    </submittedName>
</protein>
<evidence type="ECO:0000313" key="3">
    <source>
        <dbReference type="Proteomes" id="UP000249794"/>
    </source>
</evidence>
<dbReference type="EMBL" id="QBMP01000095">
    <property type="protein sequence ID" value="PZO55444.1"/>
    <property type="molecule type" value="Genomic_DNA"/>
</dbReference>
<feature type="region of interest" description="Disordered" evidence="1">
    <location>
        <begin position="114"/>
        <end position="135"/>
    </location>
</feature>
<evidence type="ECO:0000313" key="2">
    <source>
        <dbReference type="EMBL" id="PZO55444.1"/>
    </source>
</evidence>
<reference evidence="2 3" key="2">
    <citation type="submission" date="2018-06" db="EMBL/GenBank/DDBJ databases">
        <title>Metagenomic assembly of (sub)arctic Cyanobacteria and their associated microbiome from non-axenic cultures.</title>
        <authorList>
            <person name="Baurain D."/>
        </authorList>
    </citation>
    <scope>NUCLEOTIDE SEQUENCE [LARGE SCALE GENOMIC DNA]</scope>
    <source>
        <strain evidence="2">ULC027bin1</strain>
    </source>
</reference>
<feature type="compositionally biased region" description="Polar residues" evidence="1">
    <location>
        <begin position="118"/>
        <end position="135"/>
    </location>
</feature>
<sequence length="171" mass="18387">MDFGDSPMSRFHSPAHSRANQFTDQSAGRSGRSRQKPPARKALWAGGSAATLALLVIVPTRMNPQAVDPSSCQTVVRSGAEISRDQISRLLAVPEGSNKAAVRQVVKEPYCLLPAQPNRPQNSADSQTAAPKTSPASLAREAYPLAFDPTAWVVVNYEAGSYVGYDFVFKP</sequence>
<name>A0A2W4XEL9_9CYAN</name>
<proteinExistence type="predicted"/>
<dbReference type="AlphaFoldDB" id="A0A2W4XEL9"/>
<feature type="compositionally biased region" description="Polar residues" evidence="1">
    <location>
        <begin position="18"/>
        <end position="28"/>
    </location>
</feature>
<feature type="region of interest" description="Disordered" evidence="1">
    <location>
        <begin position="1"/>
        <end position="43"/>
    </location>
</feature>